<sequence length="139" mass="16456">MEVVKELKVPIDYLFDVFEQSIQSDILAQTGKKLNENEFTGFEYVKDFSKGNQATIQIEKYERNRAYYYSTHTDKNKISVRYDVHSLDEETSKLHYSEEIISNGFLQKMNDALVGLVWGFLKKKRFKEMLNQIEQSYTE</sequence>
<dbReference type="EMBL" id="DXAZ01000020">
    <property type="protein sequence ID" value="HIZ70451.1"/>
    <property type="molecule type" value="Genomic_DNA"/>
</dbReference>
<dbReference type="Pfam" id="PF11687">
    <property type="entry name" value="DUF3284"/>
    <property type="match status" value="1"/>
</dbReference>
<dbReference type="AlphaFoldDB" id="A0A9D2G199"/>
<accession>A0A9D2G199</accession>
<dbReference type="Proteomes" id="UP000824106">
    <property type="component" value="Unassembled WGS sequence"/>
</dbReference>
<dbReference type="InterPro" id="IPR021701">
    <property type="entry name" value="DUF3284"/>
</dbReference>
<protein>
    <submittedName>
        <fullName evidence="1">DUF3284 domain-containing protein</fullName>
    </submittedName>
</protein>
<evidence type="ECO:0000313" key="1">
    <source>
        <dbReference type="EMBL" id="HIZ70451.1"/>
    </source>
</evidence>
<name>A0A9D2G199_9LACT</name>
<comment type="caution">
    <text evidence="1">The sequence shown here is derived from an EMBL/GenBank/DDBJ whole genome shotgun (WGS) entry which is preliminary data.</text>
</comment>
<evidence type="ECO:0000313" key="2">
    <source>
        <dbReference type="Proteomes" id="UP000824106"/>
    </source>
</evidence>
<gene>
    <name evidence="1" type="ORF">H9808_01595</name>
</gene>
<reference evidence="1" key="2">
    <citation type="submission" date="2021-04" db="EMBL/GenBank/DDBJ databases">
        <authorList>
            <person name="Gilroy R."/>
        </authorList>
    </citation>
    <scope>NUCLEOTIDE SEQUENCE</scope>
    <source>
        <strain evidence="1">CHK169-4300</strain>
    </source>
</reference>
<proteinExistence type="predicted"/>
<organism evidence="1 2">
    <name type="scientific">Candidatus Atopostipes pullistercoris</name>
    <dbReference type="NCBI Taxonomy" id="2838467"/>
    <lineage>
        <taxon>Bacteria</taxon>
        <taxon>Bacillati</taxon>
        <taxon>Bacillota</taxon>
        <taxon>Bacilli</taxon>
        <taxon>Lactobacillales</taxon>
        <taxon>Carnobacteriaceae</taxon>
        <taxon>Atopostipes</taxon>
    </lineage>
</organism>
<reference evidence="1" key="1">
    <citation type="journal article" date="2021" name="PeerJ">
        <title>Extensive microbial diversity within the chicken gut microbiome revealed by metagenomics and culture.</title>
        <authorList>
            <person name="Gilroy R."/>
            <person name="Ravi A."/>
            <person name="Getino M."/>
            <person name="Pursley I."/>
            <person name="Horton D.L."/>
            <person name="Alikhan N.F."/>
            <person name="Baker D."/>
            <person name="Gharbi K."/>
            <person name="Hall N."/>
            <person name="Watson M."/>
            <person name="Adriaenssens E.M."/>
            <person name="Foster-Nyarko E."/>
            <person name="Jarju S."/>
            <person name="Secka A."/>
            <person name="Antonio M."/>
            <person name="Oren A."/>
            <person name="Chaudhuri R.R."/>
            <person name="La Ragione R."/>
            <person name="Hildebrand F."/>
            <person name="Pallen M.J."/>
        </authorList>
    </citation>
    <scope>NUCLEOTIDE SEQUENCE</scope>
    <source>
        <strain evidence="1">CHK169-4300</strain>
    </source>
</reference>